<sequence>MPHTLTQTEWEQTMARRVMEQTRTELYLDQRYLSAALGALPPAPLRSAQTALATDGAALYYPPGWVLGIYRKNRRYLPRACLHSVLHCLLRHLWLRGGRDAALWDLACDIAVENALDALRTPAIERPVGWLRQQVYAQVKAACPLPGAGPIYRWLQGLDAAARQRYQAEFFCDSHRLWPADPDAPAAQLRGRQWEQLGRQTQLRMEETGRQAGESDGAQALQAQVQASRSRRSYRDFLRRFAVWREEPRLDPDEFDLGYYTYGLRTYGNLPLIEPLESRESKKVRDFVIVLDTSESTAGELVRAFLRETFTLLKSQDSFFRQCRILVMQADNAVRDETWLNDLDALDRYAEHFTLAGGGGTDFRPALARVEALRAEGPLRDVQGVLYFTDGKGVYPARRPPFDVAFLFLENGAPPPEVPPWAMRLVLQPEEFTADPKGR</sequence>
<comment type="caution">
    <text evidence="3">The sequence shown here is derived from an EMBL/GenBank/DDBJ whole genome shotgun (WGS) entry which is preliminary data.</text>
</comment>
<proteinExistence type="predicted"/>
<dbReference type="PANTHER" id="PTHR38730:SF1">
    <property type="entry name" value="SLL7028 PROTEIN"/>
    <property type="match status" value="1"/>
</dbReference>
<accession>A0A9D2BVD3</accession>
<dbReference type="Pfam" id="PF13203">
    <property type="entry name" value="DUF2201_N"/>
    <property type="match status" value="1"/>
</dbReference>
<evidence type="ECO:0000259" key="1">
    <source>
        <dbReference type="Pfam" id="PF09967"/>
    </source>
</evidence>
<dbReference type="Gene3D" id="3.40.50.410">
    <property type="entry name" value="von Willebrand factor, type A domain"/>
    <property type="match status" value="1"/>
</dbReference>
<dbReference type="Proteomes" id="UP000886751">
    <property type="component" value="Unassembled WGS sequence"/>
</dbReference>
<dbReference type="Pfam" id="PF09967">
    <property type="entry name" value="DUF2201"/>
    <property type="match status" value="1"/>
</dbReference>
<evidence type="ECO:0000313" key="4">
    <source>
        <dbReference type="Proteomes" id="UP000886751"/>
    </source>
</evidence>
<gene>
    <name evidence="3" type="ORF">H9846_08425</name>
</gene>
<dbReference type="AlphaFoldDB" id="A0A9D2BVD3"/>
<dbReference type="CDD" id="cd00198">
    <property type="entry name" value="vWFA"/>
    <property type="match status" value="1"/>
</dbReference>
<protein>
    <submittedName>
        <fullName evidence="3">Metallopeptidase</fullName>
    </submittedName>
</protein>
<dbReference type="InterPro" id="IPR025154">
    <property type="entry name" value="Put_metallopeptidase_dom"/>
</dbReference>
<dbReference type="InterPro" id="IPR036465">
    <property type="entry name" value="vWFA_dom_sf"/>
</dbReference>
<feature type="domain" description="VWA-like" evidence="1">
    <location>
        <begin position="288"/>
        <end position="427"/>
    </location>
</feature>
<reference evidence="3" key="2">
    <citation type="submission" date="2021-04" db="EMBL/GenBank/DDBJ databases">
        <authorList>
            <person name="Gilroy R."/>
        </authorList>
    </citation>
    <scope>NUCLEOTIDE SEQUENCE</scope>
    <source>
        <strain evidence="3">ChiHecec2B26-7398</strain>
    </source>
</reference>
<dbReference type="PANTHER" id="PTHR38730">
    <property type="entry name" value="SLL7028 PROTEIN"/>
    <property type="match status" value="1"/>
</dbReference>
<dbReference type="EMBL" id="DXEI01000125">
    <property type="protein sequence ID" value="HIX95466.1"/>
    <property type="molecule type" value="Genomic_DNA"/>
</dbReference>
<evidence type="ECO:0000313" key="3">
    <source>
        <dbReference type="EMBL" id="HIX95466.1"/>
    </source>
</evidence>
<name>A0A9D2BVD3_9FIRM</name>
<dbReference type="SUPFAM" id="SSF53300">
    <property type="entry name" value="vWA-like"/>
    <property type="match status" value="1"/>
</dbReference>
<feature type="domain" description="Putative metallopeptidase" evidence="2">
    <location>
        <begin position="23"/>
        <end position="118"/>
    </location>
</feature>
<organism evidence="3 4">
    <name type="scientific">Candidatus Gemmiger excrementipullorum</name>
    <dbReference type="NCBI Taxonomy" id="2838610"/>
    <lineage>
        <taxon>Bacteria</taxon>
        <taxon>Bacillati</taxon>
        <taxon>Bacillota</taxon>
        <taxon>Clostridia</taxon>
        <taxon>Eubacteriales</taxon>
        <taxon>Gemmiger</taxon>
    </lineage>
</organism>
<evidence type="ECO:0000259" key="2">
    <source>
        <dbReference type="Pfam" id="PF13203"/>
    </source>
</evidence>
<reference evidence="3" key="1">
    <citation type="journal article" date="2021" name="PeerJ">
        <title>Extensive microbial diversity within the chicken gut microbiome revealed by metagenomics and culture.</title>
        <authorList>
            <person name="Gilroy R."/>
            <person name="Ravi A."/>
            <person name="Getino M."/>
            <person name="Pursley I."/>
            <person name="Horton D.L."/>
            <person name="Alikhan N.F."/>
            <person name="Baker D."/>
            <person name="Gharbi K."/>
            <person name="Hall N."/>
            <person name="Watson M."/>
            <person name="Adriaenssens E.M."/>
            <person name="Foster-Nyarko E."/>
            <person name="Jarju S."/>
            <person name="Secka A."/>
            <person name="Antonio M."/>
            <person name="Oren A."/>
            <person name="Chaudhuri R.R."/>
            <person name="La Ragione R."/>
            <person name="Hildebrand F."/>
            <person name="Pallen M.J."/>
        </authorList>
    </citation>
    <scope>NUCLEOTIDE SEQUENCE</scope>
    <source>
        <strain evidence="3">ChiHecec2B26-7398</strain>
    </source>
</reference>
<dbReference type="InterPro" id="IPR018698">
    <property type="entry name" value="VWA-like_dom"/>
</dbReference>